<keyword evidence="2" id="KW-0121">Carboxypeptidase</keyword>
<sequence>MQRSRFFQHARSVLSEPGWLNPLTVLQRRSVAALAVVLGMSTAIAADTAQLTIADGVIVKFGQGAGISVRSGLQTGSSVVLTSSHDDAQLGPVQAQGPQSRAPQAGDWLGVLVAPEAAPASLKLDGLAVRYAGGTDGLPGHMAGGAALVLAGAGYGFERLQFTDNAVGIRVVGSGSPRIMRSRIAGNGVGLLAEQGATPAVGESDISGNSQFGIRNTSPASIVQAQGNWWGHASGPRDAVGNPAGQGNAVSTGVDYGAYLTAEPVLACTIVPTQGYATRVRAVQLRLDCPQAAQFRLQESDQFDSAAWQSMTGHPMLASYTLSMGAGDKMIHVQFRTAQGGINQFSLAQPIAYAPEGPLVQFAQPAAGAVLEQDTTIAINVADPEGVQQVEILVDGQRLALLTEAPFQTTWALAAVRNGNYTLQARATNGIGLSNTATRPVQVQKKGGQGPVITATLAGAALVPDATISAPGELAVSAQSPIGIANVKATINGLQIFERSGGNTSPFNHSQFIDFAQLPNGAHRFSITATDSDGIAAVLDIPFTLSLSAPPAPVIAQPVNNAQVSTPQLAVSGTAMAGSQVQLYLGGQAVGSPMAVPANGSFSGSLTLPAEGAHRIEATASNARGTSPRSAAVAVTYAIAAPTVNFTVPGQDAIVVGSTAVGVAASAPDGIAKVDFFANGSLIGSATQAPYSMQWDTSGVANGAFTLRAVATSKAGKTGEATRSVIVNNKPPEPEQPKTPYTGTVSSVSPAVSYGAQRVVIAGAAVSRASGQPMPNAALRMVLDISGFKRRIGIATDDSGQYRYEFVPTANDNGTYIVSVIHPEETTTTEQGRFTINRLSFDLASYQLTAPRGFAASITVNARASAGTGATGVRWAVVPAQQPSGSLPPGISVEPGAPVNVAAGASVPMVIRFTGSASAGETGTVVLTAYASETGDTPRGSFTIHYRLVQALPELFANPTYIETGVQQEKTVTESITIGNRGLVAAQDVKVQLVDKDGKAAPSWIFLSSASHIGAVDVGAQVPIQVTASPGKDVADGIYNYRLQITASNQGTGTIPVSVAVTQSGQGGLSFHATDLFTETLDAGGKPIPGVANVRIRLQNDAVLTYLRTLTTDAQGKAVLTDLPPGTYTYRASGPRHADRSGRIFVRPGVTTSERVHLQYQTISIDFSVTETTIKDEYQITLEATFQTQVPAPVVLLEPLSISLPELQVGEEFTGELTLTNYGLIQADKVVFTPPQSDEYYRYEFLADIPKTLAAKQRVVIPYRITAVKLHPRSMGFRQARSAEMGAVQSIVVNARNAGSCAAYAMWAMVELAWICANGEEESRSLSATFNRLVGGACGNTGIGGIGGTGGHGVGGGIGGWGSGGTGGGGTPIGLTQGCTPWCLGGGCSSEGSGPGGGRGGRGGSSGAGGQGGGMGGGPLLGGHGGGFGGGSGSGGSGSSGSGGGAGGGGAGGNGPGGEGPGGAGPGGDGPGGDGPNAPGDDGPGAAGPPSCGS</sequence>
<dbReference type="GeneID" id="94690435"/>
<dbReference type="GO" id="GO:0030246">
    <property type="term" value="F:carbohydrate binding"/>
    <property type="evidence" value="ECO:0007669"/>
    <property type="project" value="InterPro"/>
</dbReference>
<proteinExistence type="predicted"/>
<dbReference type="Pfam" id="PF17957">
    <property type="entry name" value="Big_7"/>
    <property type="match status" value="2"/>
</dbReference>
<dbReference type="EMBL" id="FNPE01000006">
    <property type="protein sequence ID" value="SDY58984.1"/>
    <property type="molecule type" value="Genomic_DNA"/>
</dbReference>
<name>A0A1H3L4Y0_9BURK</name>
<dbReference type="InterPro" id="IPR013783">
    <property type="entry name" value="Ig-like_fold"/>
</dbReference>
<organism evidence="2 3">
    <name type="scientific">Delftia lacustris</name>
    <dbReference type="NCBI Taxonomy" id="558537"/>
    <lineage>
        <taxon>Bacteria</taxon>
        <taxon>Pseudomonadati</taxon>
        <taxon>Pseudomonadota</taxon>
        <taxon>Betaproteobacteria</taxon>
        <taxon>Burkholderiales</taxon>
        <taxon>Comamonadaceae</taxon>
        <taxon>Delftia</taxon>
    </lineage>
</organism>
<dbReference type="Gene3D" id="2.60.40.10">
    <property type="entry name" value="Immunoglobulins"/>
    <property type="match status" value="4"/>
</dbReference>
<feature type="compositionally biased region" description="Gly residues" evidence="1">
    <location>
        <begin position="1392"/>
        <end position="1475"/>
    </location>
</feature>
<dbReference type="GO" id="GO:0004180">
    <property type="term" value="F:carboxypeptidase activity"/>
    <property type="evidence" value="ECO:0007669"/>
    <property type="project" value="UniProtKB-KW"/>
</dbReference>
<gene>
    <name evidence="2" type="ORF">SAMN05421547_10634</name>
</gene>
<keyword evidence="2" id="KW-0378">Hydrolase</keyword>
<dbReference type="InterPro" id="IPR013784">
    <property type="entry name" value="Carb-bd-like_fold"/>
</dbReference>
<feature type="region of interest" description="Disordered" evidence="1">
    <location>
        <begin position="1392"/>
        <end position="1494"/>
    </location>
</feature>
<protein>
    <submittedName>
        <fullName evidence="2">Carboxypeptidase regulatory-like domain-containing protein</fullName>
    </submittedName>
</protein>
<dbReference type="Proteomes" id="UP000183417">
    <property type="component" value="Unassembled WGS sequence"/>
</dbReference>
<dbReference type="RefSeq" id="WP_074921468.1">
    <property type="nucleotide sequence ID" value="NZ_CP141274.1"/>
</dbReference>
<dbReference type="InterPro" id="IPR011050">
    <property type="entry name" value="Pectin_lyase_fold/virulence"/>
</dbReference>
<accession>A0A1H3L4Y0</accession>
<dbReference type="SUPFAM" id="SSF51126">
    <property type="entry name" value="Pectin lyase-like"/>
    <property type="match status" value="1"/>
</dbReference>
<evidence type="ECO:0000313" key="3">
    <source>
        <dbReference type="Proteomes" id="UP000183417"/>
    </source>
</evidence>
<evidence type="ECO:0000313" key="2">
    <source>
        <dbReference type="EMBL" id="SDY58984.1"/>
    </source>
</evidence>
<keyword evidence="2" id="KW-0645">Protease</keyword>
<dbReference type="SUPFAM" id="SSF49452">
    <property type="entry name" value="Starch-binding domain-like"/>
    <property type="match status" value="1"/>
</dbReference>
<reference evidence="2 3" key="1">
    <citation type="submission" date="2016-10" db="EMBL/GenBank/DDBJ databases">
        <authorList>
            <person name="de Groot N.N."/>
        </authorList>
    </citation>
    <scope>NUCLEOTIDE SEQUENCE [LARGE SCALE GENOMIC DNA]</scope>
    <source>
        <strain evidence="2 3">LMG 24775</strain>
    </source>
</reference>
<evidence type="ECO:0000256" key="1">
    <source>
        <dbReference type="SAM" id="MobiDB-lite"/>
    </source>
</evidence>
<dbReference type="Pfam" id="PF13620">
    <property type="entry name" value="CarboxypepD_reg"/>
    <property type="match status" value="1"/>
</dbReference>